<dbReference type="EMBL" id="FNBS01000116">
    <property type="protein sequence ID" value="SDG69173.1"/>
    <property type="molecule type" value="Genomic_DNA"/>
</dbReference>
<proteinExistence type="inferred from homology"/>
<dbReference type="GO" id="GO:0005886">
    <property type="term" value="C:plasma membrane"/>
    <property type="evidence" value="ECO:0007669"/>
    <property type="project" value="UniProtKB-SubCell"/>
</dbReference>
<sequence length="578" mass="66532">MMLLVLIGLIVLGIYGFYLAFVKYDFSKVVSIDSTSVKESKNTTPNEAYDLNYRLENYIKTGYDIFRLDEKTADIVLCFKKFGNNPVILSKHERQQHMQIMGPTGSGKSMMAQTLIAQDLMNPNIGIFVLEPKGGPDALVYQMKFLSERIKREVFLIDPTNPDTFIISPFSGSDLDEIAEINVSAFLMYLGPTAEQFYKNKQENALRMAVKAVKLLKGEEATYDDVLNILRKNSTGDAMRRECLSILSSDYNYLKHDLEEYHNELYNNPKAQHYYSGLIDYLKKLTSNQYIRNILCVSPEEKKEKIINLRSVLNNAGVVLITTAVHTTKHLGYTIGRLYLSMLQSEIFYRMKSNDKKVPVACYIDEVQNYANESFAEVFEMGRSANFMVTVIHHNFEQLRQVSPRLEQAVFTNARQKVIFGGINTDDAERIANQIGKQYQPVYSFGLEPNETEEKLMLNKREELRWIVTPTEIVNLPGFQSETGEPAQVLCLLNINNKPSHLFGKVYPVNLEYLKPINNYIHNNIKEQETAIRIRKKSKSDENQTYNEDMQQDKKIVQKKYITDEIITDFLKRIKDGK</sequence>
<protein>
    <submittedName>
        <fullName evidence="7">AAA-like domain-containing protein</fullName>
    </submittedName>
</protein>
<evidence type="ECO:0000313" key="7">
    <source>
        <dbReference type="EMBL" id="SDG69173.1"/>
    </source>
</evidence>
<dbReference type="Gene3D" id="3.40.50.300">
    <property type="entry name" value="P-loop containing nucleotide triphosphate hydrolases"/>
    <property type="match status" value="2"/>
</dbReference>
<name>A0A1G7WAZ5_THETY</name>
<keyword evidence="3" id="KW-1003">Cell membrane</keyword>
<evidence type="ECO:0000313" key="8">
    <source>
        <dbReference type="Proteomes" id="UP000183404"/>
    </source>
</evidence>
<keyword evidence="6" id="KW-0472">Membrane</keyword>
<dbReference type="InterPro" id="IPR003688">
    <property type="entry name" value="TraG/VirD4"/>
</dbReference>
<evidence type="ECO:0000256" key="2">
    <source>
        <dbReference type="ARBA" id="ARBA00008806"/>
    </source>
</evidence>
<dbReference type="PANTHER" id="PTHR37937:SF1">
    <property type="entry name" value="CONJUGATIVE TRANSFER: DNA TRANSPORT"/>
    <property type="match status" value="1"/>
</dbReference>
<dbReference type="PANTHER" id="PTHR37937">
    <property type="entry name" value="CONJUGATIVE TRANSFER: DNA TRANSPORT"/>
    <property type="match status" value="1"/>
</dbReference>
<gene>
    <name evidence="7" type="ORF">SAMN04244560_02771</name>
</gene>
<dbReference type="AlphaFoldDB" id="A0A1G7WAZ5"/>
<evidence type="ECO:0000256" key="4">
    <source>
        <dbReference type="ARBA" id="ARBA00022692"/>
    </source>
</evidence>
<organism evidence="7 8">
    <name type="scientific">Thermoanaerobacter thermohydrosulfuricus</name>
    <name type="common">Clostridium thermohydrosulfuricum</name>
    <dbReference type="NCBI Taxonomy" id="1516"/>
    <lineage>
        <taxon>Bacteria</taxon>
        <taxon>Bacillati</taxon>
        <taxon>Bacillota</taxon>
        <taxon>Clostridia</taxon>
        <taxon>Thermoanaerobacterales</taxon>
        <taxon>Thermoanaerobacteraceae</taxon>
        <taxon>Thermoanaerobacter</taxon>
    </lineage>
</organism>
<evidence type="ECO:0000256" key="6">
    <source>
        <dbReference type="ARBA" id="ARBA00023136"/>
    </source>
</evidence>
<comment type="subcellular location">
    <subcellularLocation>
        <location evidence="1">Cell membrane</location>
        <topology evidence="1">Multi-pass membrane protein</topology>
    </subcellularLocation>
</comment>
<dbReference type="Proteomes" id="UP000183404">
    <property type="component" value="Unassembled WGS sequence"/>
</dbReference>
<accession>A0A1G7WAZ5</accession>
<dbReference type="InterPro" id="IPR027417">
    <property type="entry name" value="P-loop_NTPase"/>
</dbReference>
<comment type="similarity">
    <text evidence="2">Belongs to the VirD4/TraG family.</text>
</comment>
<dbReference type="SUPFAM" id="SSF52540">
    <property type="entry name" value="P-loop containing nucleoside triphosphate hydrolases"/>
    <property type="match status" value="1"/>
</dbReference>
<dbReference type="InterPro" id="IPR051539">
    <property type="entry name" value="T4SS-coupling_protein"/>
</dbReference>
<dbReference type="Pfam" id="PF02534">
    <property type="entry name" value="T4SS-DNA_transf"/>
    <property type="match status" value="1"/>
</dbReference>
<evidence type="ECO:0000256" key="3">
    <source>
        <dbReference type="ARBA" id="ARBA00022475"/>
    </source>
</evidence>
<evidence type="ECO:0000256" key="1">
    <source>
        <dbReference type="ARBA" id="ARBA00004651"/>
    </source>
</evidence>
<dbReference type="CDD" id="cd01127">
    <property type="entry name" value="TrwB_TraG_TraD_VirD4"/>
    <property type="match status" value="1"/>
</dbReference>
<dbReference type="RefSeq" id="WP_074592961.1">
    <property type="nucleotide sequence ID" value="NZ_FNBS01000116.1"/>
</dbReference>
<keyword evidence="5" id="KW-1133">Transmembrane helix</keyword>
<keyword evidence="4" id="KW-0812">Transmembrane</keyword>
<evidence type="ECO:0000256" key="5">
    <source>
        <dbReference type="ARBA" id="ARBA00022989"/>
    </source>
</evidence>
<reference evidence="7 8" key="1">
    <citation type="submission" date="2016-10" db="EMBL/GenBank/DDBJ databases">
        <authorList>
            <person name="de Groot N.N."/>
        </authorList>
    </citation>
    <scope>NUCLEOTIDE SEQUENCE [LARGE SCALE GENOMIC DNA]</scope>
    <source>
        <strain evidence="7 8">DSM 569</strain>
    </source>
</reference>